<evidence type="ECO:0000256" key="6">
    <source>
        <dbReference type="SAM" id="MobiDB-lite"/>
    </source>
</evidence>
<comment type="caution">
    <text evidence="5">Lacks conserved residue(s) required for the propagation of feature annotation.</text>
</comment>
<feature type="compositionally biased region" description="Low complexity" evidence="6">
    <location>
        <begin position="1"/>
        <end position="16"/>
    </location>
</feature>
<dbReference type="GeneID" id="106176280"/>
<reference evidence="10" key="1">
    <citation type="submission" date="2025-08" db="UniProtKB">
        <authorList>
            <consortium name="RefSeq"/>
        </authorList>
    </citation>
    <scope>IDENTIFICATION</scope>
    <source>
        <tissue evidence="10">Gonads</tissue>
    </source>
</reference>
<feature type="domain" description="Sushi" evidence="8">
    <location>
        <begin position="324"/>
        <end position="386"/>
    </location>
</feature>
<evidence type="ECO:0000256" key="7">
    <source>
        <dbReference type="SAM" id="Phobius"/>
    </source>
</evidence>
<evidence type="ECO:0000313" key="9">
    <source>
        <dbReference type="Proteomes" id="UP000085678"/>
    </source>
</evidence>
<dbReference type="AlphaFoldDB" id="A0A1S3JUP7"/>
<dbReference type="KEGG" id="lak:106176280"/>
<keyword evidence="3" id="KW-1015">Disulfide bond</keyword>
<feature type="domain" description="Sushi" evidence="8">
    <location>
        <begin position="387"/>
        <end position="450"/>
    </location>
</feature>
<keyword evidence="7" id="KW-0812">Transmembrane</keyword>
<keyword evidence="7" id="KW-1133">Transmembrane helix</keyword>
<keyword evidence="9" id="KW-1185">Reference proteome</keyword>
<gene>
    <name evidence="10" type="primary">LOC106176280</name>
</gene>
<dbReference type="CDD" id="cd00033">
    <property type="entry name" value="CCP"/>
    <property type="match status" value="1"/>
</dbReference>
<dbReference type="PANTHER" id="PTHR19325">
    <property type="entry name" value="COMPLEMENT COMPONENT-RELATED SUSHI DOMAIN-CONTAINING"/>
    <property type="match status" value="1"/>
</dbReference>
<dbReference type="STRING" id="7574.A0A1S3JUP7"/>
<evidence type="ECO:0000313" key="10">
    <source>
        <dbReference type="RefSeq" id="XP_013414053.1"/>
    </source>
</evidence>
<dbReference type="InterPro" id="IPR050350">
    <property type="entry name" value="Compl-Cell_Adhes-Reg"/>
</dbReference>
<sequence>MTGTESSSLRTTTASTRIKNTKTRTVLKTSERPVMSTSNSYSSAREALATETPDMTSVSRSIFVSQSTEPVVSSLQTSTKITVTATLISDIVTDTASSSLETTTASTHVKNARTKTVIKTSVTPMMSISKRASSTMSSLALSSFSSTQEAPSTETPKMTAVSTAISPSTQPNLSSLQTSTKTTVTATTTSDIMTGTQFSTLETSTSSSHVKNTITNPTTTGTIITTQVSTISASSKRPTTTTTTTTKTSTVTKSTTREPLRGCSKADISVTNAEPDINMAVVPAGTLVQFSCVTGQIFQSGSTRKNVWCFNTEWQTPSVTCVPISCGSISKENAVLSPNRTEYVYGDEIEVTCAVGYSYPNGSKKAAINCTESGDFSYSTLHECEVVRCPSPPNVTLTVNNASTTGPMPYGTVIAYNCTENRTYADGSESRSMFCADNGKWSKVISGCLEQAVVAPVPRKRKHNPEPKEATGAIGIGAVGLSVVCGLLGCILALDISTLGKHLRLMKRNLGFRIQRKKAHRQPMELI</sequence>
<dbReference type="SUPFAM" id="SSF57535">
    <property type="entry name" value="Complement control module/SCR domain"/>
    <property type="match status" value="2"/>
</dbReference>
<evidence type="ECO:0000256" key="3">
    <source>
        <dbReference type="ARBA" id="ARBA00023157"/>
    </source>
</evidence>
<keyword evidence="1 5" id="KW-0768">Sushi</keyword>
<dbReference type="Proteomes" id="UP000085678">
    <property type="component" value="Unplaced"/>
</dbReference>
<evidence type="ECO:0000256" key="1">
    <source>
        <dbReference type="ARBA" id="ARBA00022659"/>
    </source>
</evidence>
<feature type="region of interest" description="Disordered" evidence="6">
    <location>
        <begin position="1"/>
        <end position="42"/>
    </location>
</feature>
<feature type="compositionally biased region" description="Low complexity" evidence="6">
    <location>
        <begin position="229"/>
        <end position="254"/>
    </location>
</feature>
<dbReference type="PANTHER" id="PTHR19325:SF575">
    <property type="entry name" value="LOCOMOTION-RELATED PROTEIN HIKARU GENKI"/>
    <property type="match status" value="1"/>
</dbReference>
<dbReference type="InParanoid" id="A0A1S3JUP7"/>
<dbReference type="Gene3D" id="2.10.70.10">
    <property type="entry name" value="Complement Module, domain 1"/>
    <property type="match status" value="2"/>
</dbReference>
<evidence type="ECO:0000256" key="4">
    <source>
        <dbReference type="ARBA" id="ARBA00023180"/>
    </source>
</evidence>
<dbReference type="InterPro" id="IPR000436">
    <property type="entry name" value="Sushi_SCR_CCP_dom"/>
</dbReference>
<protein>
    <submittedName>
        <fullName evidence="10">Uncharacterized protein DDB_G0271670</fullName>
    </submittedName>
</protein>
<keyword evidence="2" id="KW-0677">Repeat</keyword>
<organism evidence="9 10">
    <name type="scientific">Lingula anatina</name>
    <name type="common">Brachiopod</name>
    <name type="synonym">Lingula unguis</name>
    <dbReference type="NCBI Taxonomy" id="7574"/>
    <lineage>
        <taxon>Eukaryota</taxon>
        <taxon>Metazoa</taxon>
        <taxon>Spiralia</taxon>
        <taxon>Lophotrochozoa</taxon>
        <taxon>Brachiopoda</taxon>
        <taxon>Linguliformea</taxon>
        <taxon>Lingulata</taxon>
        <taxon>Lingulida</taxon>
        <taxon>Linguloidea</taxon>
        <taxon>Lingulidae</taxon>
        <taxon>Lingula</taxon>
    </lineage>
</organism>
<dbReference type="RefSeq" id="XP_013414053.1">
    <property type="nucleotide sequence ID" value="XM_013558599.1"/>
</dbReference>
<dbReference type="Pfam" id="PF00084">
    <property type="entry name" value="Sushi"/>
    <property type="match status" value="2"/>
</dbReference>
<dbReference type="PROSITE" id="PS50923">
    <property type="entry name" value="SUSHI"/>
    <property type="match status" value="2"/>
</dbReference>
<dbReference type="OrthoDB" id="17569at2759"/>
<feature type="region of interest" description="Disordered" evidence="6">
    <location>
        <begin position="229"/>
        <end position="258"/>
    </location>
</feature>
<keyword evidence="7" id="KW-0472">Membrane</keyword>
<name>A0A1S3JUP7_LINAN</name>
<evidence type="ECO:0000256" key="2">
    <source>
        <dbReference type="ARBA" id="ARBA00022737"/>
    </source>
</evidence>
<accession>A0A1S3JUP7</accession>
<keyword evidence="4" id="KW-0325">Glycoprotein</keyword>
<feature type="transmembrane region" description="Helical" evidence="7">
    <location>
        <begin position="470"/>
        <end position="494"/>
    </location>
</feature>
<evidence type="ECO:0000259" key="8">
    <source>
        <dbReference type="PROSITE" id="PS50923"/>
    </source>
</evidence>
<dbReference type="SMART" id="SM00032">
    <property type="entry name" value="CCP"/>
    <property type="match status" value="3"/>
</dbReference>
<evidence type="ECO:0000256" key="5">
    <source>
        <dbReference type="PROSITE-ProRule" id="PRU00302"/>
    </source>
</evidence>
<proteinExistence type="predicted"/>
<dbReference type="InterPro" id="IPR035976">
    <property type="entry name" value="Sushi/SCR/CCP_sf"/>
</dbReference>